<dbReference type="AlphaFoldDB" id="A0AAD9PCJ3"/>
<evidence type="ECO:0000313" key="2">
    <source>
        <dbReference type="Proteomes" id="UP001209878"/>
    </source>
</evidence>
<proteinExistence type="predicted"/>
<comment type="caution">
    <text evidence="1">The sequence shown here is derived from an EMBL/GenBank/DDBJ whole genome shotgun (WGS) entry which is preliminary data.</text>
</comment>
<sequence length="36" mass="4512">MGRSMLNITYRDRKTNIWGREQRKITDVFEQVRRRT</sequence>
<gene>
    <name evidence="1" type="ORF">NP493_34g04015</name>
</gene>
<organism evidence="1 2">
    <name type="scientific">Ridgeia piscesae</name>
    <name type="common">Tubeworm</name>
    <dbReference type="NCBI Taxonomy" id="27915"/>
    <lineage>
        <taxon>Eukaryota</taxon>
        <taxon>Metazoa</taxon>
        <taxon>Spiralia</taxon>
        <taxon>Lophotrochozoa</taxon>
        <taxon>Annelida</taxon>
        <taxon>Polychaeta</taxon>
        <taxon>Sedentaria</taxon>
        <taxon>Canalipalpata</taxon>
        <taxon>Sabellida</taxon>
        <taxon>Siboglinidae</taxon>
        <taxon>Ridgeia</taxon>
    </lineage>
</organism>
<reference evidence="1" key="1">
    <citation type="journal article" date="2023" name="Mol. Biol. Evol.">
        <title>Third-Generation Sequencing Reveals the Adaptive Role of the Epigenome in Three Deep-Sea Polychaetes.</title>
        <authorList>
            <person name="Perez M."/>
            <person name="Aroh O."/>
            <person name="Sun Y."/>
            <person name="Lan Y."/>
            <person name="Juniper S.K."/>
            <person name="Young C.R."/>
            <person name="Angers B."/>
            <person name="Qian P.Y."/>
        </authorList>
    </citation>
    <scope>NUCLEOTIDE SEQUENCE</scope>
    <source>
        <strain evidence="1">R07B-5</strain>
    </source>
</reference>
<dbReference type="Proteomes" id="UP001209878">
    <property type="component" value="Unassembled WGS sequence"/>
</dbReference>
<protein>
    <submittedName>
        <fullName evidence="1">Uncharacterized protein</fullName>
    </submittedName>
</protein>
<keyword evidence="2" id="KW-1185">Reference proteome</keyword>
<accession>A0AAD9PCJ3</accession>
<dbReference type="EMBL" id="JAODUO010000034">
    <property type="protein sequence ID" value="KAK2192316.1"/>
    <property type="molecule type" value="Genomic_DNA"/>
</dbReference>
<evidence type="ECO:0000313" key="1">
    <source>
        <dbReference type="EMBL" id="KAK2192316.1"/>
    </source>
</evidence>
<name>A0AAD9PCJ3_RIDPI</name>